<reference evidence="1" key="1">
    <citation type="submission" date="2021-01" db="EMBL/GenBank/DDBJ databases">
        <title>Genome sequence of Phenylobacterium sp. 20VBR1 isolated from a valley glaceir, Ny-Alesund, Svalbard.</title>
        <authorList>
            <person name="Thomas F.A."/>
            <person name="Krishnan K.P."/>
            <person name="Sinha R.K."/>
        </authorList>
    </citation>
    <scope>NUCLEOTIDE SEQUENCE</scope>
    <source>
        <strain evidence="1">20VBR1</strain>
    </source>
</reference>
<gene>
    <name evidence="1" type="ORF">JKL49_22505</name>
</gene>
<keyword evidence="1" id="KW-0436">Ligase</keyword>
<dbReference type="EMBL" id="CP068570">
    <property type="protein sequence ID" value="QQZ52059.1"/>
    <property type="molecule type" value="Genomic_DNA"/>
</dbReference>
<dbReference type="GO" id="GO:0016874">
    <property type="term" value="F:ligase activity"/>
    <property type="evidence" value="ECO:0007669"/>
    <property type="project" value="UniProtKB-KW"/>
</dbReference>
<sequence>MSAEPFILTAALDPAAADWFEDLRQTHFPPGRNQVPAHLTLFHALPGDQEAIIGDTLKAACARTPALSMEVRGPWSLGRGVAYRLSSPGLERLRADLVAAFEPWLTRQDRAPFRPHITVQNKADPEVARALLTHLQLDFEPFDVTATGLQVWRYLGAVGAGGRAPFSRPARAVTEKRLSGEYSYSVNHNRLINHLFTISDPALLLSV</sequence>
<dbReference type="InterPro" id="IPR009097">
    <property type="entry name" value="Cyclic_Pdiesterase"/>
</dbReference>
<organism evidence="1">
    <name type="scientific">Phenylobacterium glaciei</name>
    <dbReference type="NCBI Taxonomy" id="2803784"/>
    <lineage>
        <taxon>Bacteria</taxon>
        <taxon>Pseudomonadati</taxon>
        <taxon>Pseudomonadota</taxon>
        <taxon>Alphaproteobacteria</taxon>
        <taxon>Caulobacterales</taxon>
        <taxon>Caulobacteraceae</taxon>
        <taxon>Phenylobacterium</taxon>
    </lineage>
</organism>
<evidence type="ECO:0000313" key="1">
    <source>
        <dbReference type="EMBL" id="QQZ52059.1"/>
    </source>
</evidence>
<name>A0A974P6M0_9CAUL</name>
<dbReference type="AlphaFoldDB" id="A0A974P6M0"/>
<dbReference type="SUPFAM" id="SSF55144">
    <property type="entry name" value="LigT-like"/>
    <property type="match status" value="1"/>
</dbReference>
<proteinExistence type="predicted"/>
<dbReference type="Gene3D" id="3.90.1140.10">
    <property type="entry name" value="Cyclic phosphodiesterase"/>
    <property type="match status" value="1"/>
</dbReference>
<dbReference type="Pfam" id="PF13563">
    <property type="entry name" value="2_5_RNA_ligase2"/>
    <property type="match status" value="1"/>
</dbReference>
<protein>
    <submittedName>
        <fullName evidence="1">2'-5' RNA ligase family protein</fullName>
    </submittedName>
</protein>
<accession>A0A974P6M0</accession>